<evidence type="ECO:0000313" key="1">
    <source>
        <dbReference type="EMBL" id="CBX97844.1"/>
    </source>
</evidence>
<dbReference type="AlphaFoldDB" id="E5A2P8"/>
<dbReference type="Proteomes" id="UP000002668">
    <property type="component" value="Genome"/>
</dbReference>
<accession>E5A2P8</accession>
<name>E5A2P8_LEPMJ</name>
<keyword evidence="2" id="KW-1185">Reference proteome</keyword>
<proteinExistence type="predicted"/>
<dbReference type="HOGENOM" id="CLU_3014622_0_0_1"/>
<dbReference type="VEuPathDB" id="FungiDB:LEMA_uP092530.1"/>
<organism evidence="2">
    <name type="scientific">Leptosphaeria maculans (strain JN3 / isolate v23.1.3 / race Av1-4-5-6-7-8)</name>
    <name type="common">Blackleg fungus</name>
    <name type="synonym">Phoma lingam</name>
    <dbReference type="NCBI Taxonomy" id="985895"/>
    <lineage>
        <taxon>Eukaryota</taxon>
        <taxon>Fungi</taxon>
        <taxon>Dikarya</taxon>
        <taxon>Ascomycota</taxon>
        <taxon>Pezizomycotina</taxon>
        <taxon>Dothideomycetes</taxon>
        <taxon>Pleosporomycetidae</taxon>
        <taxon>Pleosporales</taxon>
        <taxon>Pleosporineae</taxon>
        <taxon>Leptosphaeriaceae</taxon>
        <taxon>Plenodomus</taxon>
        <taxon>Plenodomus lingam/Leptosphaeria maculans species complex</taxon>
    </lineage>
</organism>
<evidence type="ECO:0000313" key="2">
    <source>
        <dbReference type="Proteomes" id="UP000002668"/>
    </source>
</evidence>
<dbReference type="EMBL" id="FP929132">
    <property type="protein sequence ID" value="CBX97844.1"/>
    <property type="molecule type" value="Genomic_DNA"/>
</dbReference>
<sequence>MAIKSCDSYALLEAIQYAYWYAWYRILTVVEILCARVDMDAINLSKGRGVCEMGEG</sequence>
<protein>
    <submittedName>
        <fullName evidence="1">Predicted protein</fullName>
    </submittedName>
</protein>
<reference evidence="2" key="1">
    <citation type="journal article" date="2011" name="Nat. Commun.">
        <title>Effector diversification within compartments of the Leptosphaeria maculans genome affected by Repeat-Induced Point mutations.</title>
        <authorList>
            <person name="Rouxel T."/>
            <person name="Grandaubert J."/>
            <person name="Hane J.K."/>
            <person name="Hoede C."/>
            <person name="van de Wouw A.P."/>
            <person name="Couloux A."/>
            <person name="Dominguez V."/>
            <person name="Anthouard V."/>
            <person name="Bally P."/>
            <person name="Bourras S."/>
            <person name="Cozijnsen A.J."/>
            <person name="Ciuffetti L.M."/>
            <person name="Degrave A."/>
            <person name="Dilmaghani A."/>
            <person name="Duret L."/>
            <person name="Fudal I."/>
            <person name="Goodwin S.B."/>
            <person name="Gout L."/>
            <person name="Glaser N."/>
            <person name="Linglin J."/>
            <person name="Kema G.H.J."/>
            <person name="Lapalu N."/>
            <person name="Lawrence C.B."/>
            <person name="May K."/>
            <person name="Meyer M."/>
            <person name="Ollivier B."/>
            <person name="Poulain J."/>
            <person name="Schoch C.L."/>
            <person name="Simon A."/>
            <person name="Spatafora J.W."/>
            <person name="Stachowiak A."/>
            <person name="Turgeon B.G."/>
            <person name="Tyler B.M."/>
            <person name="Vincent D."/>
            <person name="Weissenbach J."/>
            <person name="Amselem J."/>
            <person name="Quesneville H."/>
            <person name="Oliver R.P."/>
            <person name="Wincker P."/>
            <person name="Balesdent M.-H."/>
            <person name="Howlett B.J."/>
        </authorList>
    </citation>
    <scope>NUCLEOTIDE SEQUENCE [LARGE SCALE GENOMIC DNA]</scope>
    <source>
        <strain evidence="2">JN3 / isolate v23.1.3 / race Av1-4-5-6-7-8</strain>
    </source>
</reference>
<dbReference type="InParanoid" id="E5A2P8"/>
<gene>
    <name evidence="1" type="ORF">LEMA_uP092530.1</name>
</gene>